<evidence type="ECO:0000256" key="1">
    <source>
        <dbReference type="ARBA" id="ARBA00004496"/>
    </source>
</evidence>
<dbReference type="Gene3D" id="2.70.50.30">
    <property type="entry name" value="Coagulation Factor XIII, subunit A, domain 1"/>
    <property type="match status" value="2"/>
</dbReference>
<reference evidence="6" key="1">
    <citation type="submission" date="2013-01" db="EMBL/GenBank/DDBJ databases">
        <title>Draft Genome Sequence of a Mulberry Tree, Morus notabilis C.K. Schneid.</title>
        <authorList>
            <person name="He N."/>
            <person name="Zhao S."/>
        </authorList>
    </citation>
    <scope>NUCLEOTIDE SEQUENCE</scope>
</reference>
<dbReference type="Proteomes" id="UP000030645">
    <property type="component" value="Unassembled WGS sequence"/>
</dbReference>
<proteinExistence type="inferred from homology"/>
<comment type="similarity">
    <text evidence="2">Belongs to the Rho GDI family.</text>
</comment>
<dbReference type="GO" id="GO:0005829">
    <property type="term" value="C:cytosol"/>
    <property type="evidence" value="ECO:0007669"/>
    <property type="project" value="TreeGrafter"/>
</dbReference>
<dbReference type="SUPFAM" id="SSF81296">
    <property type="entry name" value="E set domains"/>
    <property type="match status" value="2"/>
</dbReference>
<feature type="region of interest" description="Disordered" evidence="4">
    <location>
        <begin position="1"/>
        <end position="61"/>
    </location>
</feature>
<dbReference type="GO" id="GO:0007266">
    <property type="term" value="P:Rho protein signal transduction"/>
    <property type="evidence" value="ECO:0007669"/>
    <property type="project" value="InterPro"/>
</dbReference>
<keyword evidence="6" id="KW-1185">Reference proteome</keyword>
<comment type="subcellular location">
    <subcellularLocation>
        <location evidence="1">Cytoplasm</location>
    </subcellularLocation>
</comment>
<name>W9QSX4_9ROSA</name>
<dbReference type="InterPro" id="IPR014756">
    <property type="entry name" value="Ig_E-set"/>
</dbReference>
<accession>W9QSX4</accession>
<dbReference type="GO" id="GO:0016020">
    <property type="term" value="C:membrane"/>
    <property type="evidence" value="ECO:0007669"/>
    <property type="project" value="TreeGrafter"/>
</dbReference>
<keyword evidence="3" id="KW-0963">Cytoplasm</keyword>
<dbReference type="PANTHER" id="PTHR10980:SF49">
    <property type="entry name" value="RHO GDP-DISSOCIATION INHIBITOR 1-LIKE"/>
    <property type="match status" value="1"/>
</dbReference>
<dbReference type="eggNOG" id="KOG3205">
    <property type="taxonomic scope" value="Eukaryota"/>
</dbReference>
<evidence type="ECO:0000313" key="6">
    <source>
        <dbReference type="Proteomes" id="UP000030645"/>
    </source>
</evidence>
<evidence type="ECO:0000256" key="4">
    <source>
        <dbReference type="SAM" id="MobiDB-lite"/>
    </source>
</evidence>
<feature type="compositionally biased region" description="Basic and acidic residues" evidence="4">
    <location>
        <begin position="19"/>
        <end position="40"/>
    </location>
</feature>
<dbReference type="AlphaFoldDB" id="W9QSX4"/>
<dbReference type="EMBL" id="KE344092">
    <property type="protein sequence ID" value="EXB53509.1"/>
    <property type="molecule type" value="Genomic_DNA"/>
</dbReference>
<dbReference type="PANTHER" id="PTHR10980">
    <property type="entry name" value="RHO GDP-DISSOCIATION INHIBITOR"/>
    <property type="match status" value="1"/>
</dbReference>
<evidence type="ECO:0000256" key="3">
    <source>
        <dbReference type="ARBA" id="ARBA00022490"/>
    </source>
</evidence>
<dbReference type="Pfam" id="PF02115">
    <property type="entry name" value="Rho_GDI"/>
    <property type="match status" value="2"/>
</dbReference>
<evidence type="ECO:0000313" key="5">
    <source>
        <dbReference type="EMBL" id="EXB53509.1"/>
    </source>
</evidence>
<sequence>MESGKRGAEAGPSSGYGVGEERQQKHKEMSRKPSELRVVQEEEEVADESKGGDVGGFVPGPLLSLKEQIEKDKDDDSLRRWKEKLLGSLESDLNGQKEPEVKFHSIGIISTDFGEINTSLPVNEDQKDRVLFTLREGSEYRLKLTFSVLHNIVSGLTYSNTVWKGGVQVDQSKGMLGTFAPNQEPYAHALEEERALHTLTLCGKEEFKLFGDVTVDQSKGMLGTFAPNQEPYAHALEEETTPSGVLARGIYSAKLKFEDDDRRCHMELKYSFEIKKKS</sequence>
<dbReference type="InterPro" id="IPR024792">
    <property type="entry name" value="RhoGDI_dom_sf"/>
</dbReference>
<evidence type="ECO:0000256" key="2">
    <source>
        <dbReference type="ARBA" id="ARBA00009758"/>
    </source>
</evidence>
<gene>
    <name evidence="5" type="ORF">L484_005939</name>
</gene>
<organism evidence="5 6">
    <name type="scientific">Morus notabilis</name>
    <dbReference type="NCBI Taxonomy" id="981085"/>
    <lineage>
        <taxon>Eukaryota</taxon>
        <taxon>Viridiplantae</taxon>
        <taxon>Streptophyta</taxon>
        <taxon>Embryophyta</taxon>
        <taxon>Tracheophyta</taxon>
        <taxon>Spermatophyta</taxon>
        <taxon>Magnoliopsida</taxon>
        <taxon>eudicotyledons</taxon>
        <taxon>Gunneridae</taxon>
        <taxon>Pentapetalae</taxon>
        <taxon>rosids</taxon>
        <taxon>fabids</taxon>
        <taxon>Rosales</taxon>
        <taxon>Moraceae</taxon>
        <taxon>Moreae</taxon>
        <taxon>Morus</taxon>
    </lineage>
</organism>
<protein>
    <submittedName>
        <fullName evidence="5">Rho GDP-dissociation inhibitor 1</fullName>
    </submittedName>
</protein>
<dbReference type="InterPro" id="IPR000406">
    <property type="entry name" value="Rho_GDI"/>
</dbReference>
<dbReference type="STRING" id="981085.W9QSX4"/>
<dbReference type="GO" id="GO:0005094">
    <property type="term" value="F:Rho GDP-dissociation inhibitor activity"/>
    <property type="evidence" value="ECO:0007669"/>
    <property type="project" value="InterPro"/>
</dbReference>